<dbReference type="Pfam" id="PF01614">
    <property type="entry name" value="IclR_C"/>
    <property type="match status" value="1"/>
</dbReference>
<reference evidence="7 8" key="1">
    <citation type="submission" date="2023-06" db="EMBL/GenBank/DDBJ databases">
        <title>Parasedimentitalea psychrophila sp. nov., a psychrophilic bacterium isolated from deep-sea sediment.</title>
        <authorList>
            <person name="Li A."/>
        </authorList>
    </citation>
    <scope>NUCLEOTIDE SEQUENCE [LARGE SCALE GENOMIC DNA]</scope>
    <source>
        <strain evidence="7 8">QS115</strain>
    </source>
</reference>
<dbReference type="NCBIfam" id="NF045644">
    <property type="entry name" value="TransRegBhcR"/>
    <property type="match status" value="1"/>
</dbReference>
<dbReference type="Pfam" id="PF09339">
    <property type="entry name" value="HTH_IclR"/>
    <property type="match status" value="1"/>
</dbReference>
<dbReference type="EMBL" id="CP127247">
    <property type="protein sequence ID" value="WIY27412.1"/>
    <property type="molecule type" value="Genomic_DNA"/>
</dbReference>
<protein>
    <submittedName>
        <fullName evidence="7">IclR family transcriptional regulator</fullName>
    </submittedName>
</protein>
<evidence type="ECO:0000256" key="2">
    <source>
        <dbReference type="ARBA" id="ARBA00023125"/>
    </source>
</evidence>
<dbReference type="Proteomes" id="UP001238334">
    <property type="component" value="Chromosome"/>
</dbReference>
<feature type="region of interest" description="Disordered" evidence="4">
    <location>
        <begin position="1"/>
        <end position="22"/>
    </location>
</feature>
<name>A0A9Y2L4T4_9RHOB</name>
<dbReference type="InterPro" id="IPR036390">
    <property type="entry name" value="WH_DNA-bd_sf"/>
</dbReference>
<evidence type="ECO:0000313" key="8">
    <source>
        <dbReference type="Proteomes" id="UP001238334"/>
    </source>
</evidence>
<evidence type="ECO:0000313" key="7">
    <source>
        <dbReference type="EMBL" id="WIY27412.1"/>
    </source>
</evidence>
<keyword evidence="8" id="KW-1185">Reference proteome</keyword>
<evidence type="ECO:0000256" key="3">
    <source>
        <dbReference type="ARBA" id="ARBA00023163"/>
    </source>
</evidence>
<dbReference type="SMART" id="SM00346">
    <property type="entry name" value="HTH_ICLR"/>
    <property type="match status" value="1"/>
</dbReference>
<dbReference type="GO" id="GO:0003677">
    <property type="term" value="F:DNA binding"/>
    <property type="evidence" value="ECO:0007669"/>
    <property type="project" value="UniProtKB-KW"/>
</dbReference>
<dbReference type="PROSITE" id="PS51078">
    <property type="entry name" value="ICLR_ED"/>
    <property type="match status" value="1"/>
</dbReference>
<dbReference type="GO" id="GO:0003700">
    <property type="term" value="F:DNA-binding transcription factor activity"/>
    <property type="evidence" value="ECO:0007669"/>
    <property type="project" value="TreeGrafter"/>
</dbReference>
<keyword evidence="2" id="KW-0238">DNA-binding</keyword>
<accession>A0A9Y2L4T4</accession>
<feature type="domain" description="IclR-ED" evidence="6">
    <location>
        <begin position="92"/>
        <end position="275"/>
    </location>
</feature>
<dbReference type="InterPro" id="IPR050707">
    <property type="entry name" value="HTH_MetabolicPath_Reg"/>
</dbReference>
<proteinExistence type="predicted"/>
<organism evidence="7 8">
    <name type="scientific">Parasedimentitalea psychrophila</name>
    <dbReference type="NCBI Taxonomy" id="2997337"/>
    <lineage>
        <taxon>Bacteria</taxon>
        <taxon>Pseudomonadati</taxon>
        <taxon>Pseudomonadota</taxon>
        <taxon>Alphaproteobacteria</taxon>
        <taxon>Rhodobacterales</taxon>
        <taxon>Paracoccaceae</taxon>
        <taxon>Parasedimentitalea</taxon>
    </lineage>
</organism>
<dbReference type="InterPro" id="IPR005471">
    <property type="entry name" value="Tscrpt_reg_IclR_N"/>
</dbReference>
<dbReference type="SUPFAM" id="SSF46785">
    <property type="entry name" value="Winged helix' DNA-binding domain"/>
    <property type="match status" value="1"/>
</dbReference>
<sequence length="282" mass="31061">MDSQDNEHRPTRKSRGRPRDWHDKTAQNTIKSLDRAMEVFEFLSDTQGKSLSTLASDLSQSPATVYRILVTLEGRGLVEFDKVDQVWNIGARAFVIGSRFLRRTSLVERARPFLRALMEETGETANIGIEQNGHVLFVSQVETRASIRAFFPPGTLSRLHASGIGKALLAEMDMQRFEQFLARAPLESFTEFTLTERDALLEDLQVTRQRGYALDGEERNLGMRCIAAPVFDIHGEAVAGISVSGPTSRVGLDQVSKLGQSVLAAAGELSAAIGGKSKQQTP</sequence>
<dbReference type="AlphaFoldDB" id="A0A9Y2L4T4"/>
<dbReference type="RefSeq" id="WP_270919414.1">
    <property type="nucleotide sequence ID" value="NZ_CP127247.1"/>
</dbReference>
<dbReference type="Gene3D" id="3.30.450.40">
    <property type="match status" value="1"/>
</dbReference>
<evidence type="ECO:0000256" key="4">
    <source>
        <dbReference type="SAM" id="MobiDB-lite"/>
    </source>
</evidence>
<dbReference type="KEGG" id="ppso:QPJ95_11140"/>
<evidence type="ECO:0000259" key="6">
    <source>
        <dbReference type="PROSITE" id="PS51078"/>
    </source>
</evidence>
<dbReference type="InterPro" id="IPR036388">
    <property type="entry name" value="WH-like_DNA-bd_sf"/>
</dbReference>
<dbReference type="GO" id="GO:0045892">
    <property type="term" value="P:negative regulation of DNA-templated transcription"/>
    <property type="evidence" value="ECO:0007669"/>
    <property type="project" value="TreeGrafter"/>
</dbReference>
<gene>
    <name evidence="7" type="ORF">QPJ95_11140</name>
</gene>
<evidence type="ECO:0000256" key="1">
    <source>
        <dbReference type="ARBA" id="ARBA00023015"/>
    </source>
</evidence>
<dbReference type="InterPro" id="IPR054844">
    <property type="entry name" value="TransRegBhcR"/>
</dbReference>
<dbReference type="PROSITE" id="PS51077">
    <property type="entry name" value="HTH_ICLR"/>
    <property type="match status" value="1"/>
</dbReference>
<keyword evidence="3" id="KW-0804">Transcription</keyword>
<dbReference type="Gene3D" id="1.10.10.10">
    <property type="entry name" value="Winged helix-like DNA-binding domain superfamily/Winged helix DNA-binding domain"/>
    <property type="match status" value="1"/>
</dbReference>
<evidence type="ECO:0000259" key="5">
    <source>
        <dbReference type="PROSITE" id="PS51077"/>
    </source>
</evidence>
<dbReference type="PANTHER" id="PTHR30136">
    <property type="entry name" value="HELIX-TURN-HELIX TRANSCRIPTIONAL REGULATOR, ICLR FAMILY"/>
    <property type="match status" value="1"/>
</dbReference>
<dbReference type="SUPFAM" id="SSF55781">
    <property type="entry name" value="GAF domain-like"/>
    <property type="match status" value="1"/>
</dbReference>
<feature type="domain" description="HTH iclR-type" evidence="5">
    <location>
        <begin position="30"/>
        <end position="91"/>
    </location>
</feature>
<dbReference type="InterPro" id="IPR014757">
    <property type="entry name" value="Tscrpt_reg_IclR_C"/>
</dbReference>
<dbReference type="PANTHER" id="PTHR30136:SF24">
    <property type="entry name" value="HTH-TYPE TRANSCRIPTIONAL REPRESSOR ALLR"/>
    <property type="match status" value="1"/>
</dbReference>
<keyword evidence="1" id="KW-0805">Transcription regulation</keyword>
<dbReference type="InterPro" id="IPR029016">
    <property type="entry name" value="GAF-like_dom_sf"/>
</dbReference>